<evidence type="ECO:0000313" key="1">
    <source>
        <dbReference type="EMBL" id="KAG2450162.1"/>
    </source>
</evidence>
<keyword evidence="2" id="KW-1185">Reference proteome</keyword>
<dbReference type="OrthoDB" id="543302at2759"/>
<reference evidence="1" key="1">
    <citation type="journal article" date="2020" name="bioRxiv">
        <title>Comparative genomics of Chlamydomonas.</title>
        <authorList>
            <person name="Craig R.J."/>
            <person name="Hasan A.R."/>
            <person name="Ness R.W."/>
            <person name="Keightley P.D."/>
        </authorList>
    </citation>
    <scope>NUCLEOTIDE SEQUENCE</scope>
    <source>
        <strain evidence="1">CCAP 11/173</strain>
    </source>
</reference>
<sequence>METAANRVASLVLKKKDSLKEMSAQLGSLAATWHRLGAMRDRRMTMGGAAPDVATAPSPMAMSPAAASITSAASTAASPMPAAIMDAFVHVQLTPRNSVKAAADGSSAALLTPRPSAAGAMLLSPAASFKDPSPLGPRASFKEAGSLLSPAVSFRGSVSGALAAAAAAAEPPAAAALGLRGSVGSNVMSPFAMAASGSGMPSAFGGAAFA</sequence>
<comment type="caution">
    <text evidence="1">The sequence shown here is derived from an EMBL/GenBank/DDBJ whole genome shotgun (WGS) entry which is preliminary data.</text>
</comment>
<evidence type="ECO:0000313" key="2">
    <source>
        <dbReference type="Proteomes" id="UP000613740"/>
    </source>
</evidence>
<name>A0A835WM51_9CHLO</name>
<accession>A0A835WM51</accession>
<gene>
    <name evidence="1" type="ORF">HYH02_000264</name>
</gene>
<dbReference type="AlphaFoldDB" id="A0A835WM51"/>
<organism evidence="1 2">
    <name type="scientific">Chlamydomonas schloesseri</name>
    <dbReference type="NCBI Taxonomy" id="2026947"/>
    <lineage>
        <taxon>Eukaryota</taxon>
        <taxon>Viridiplantae</taxon>
        <taxon>Chlorophyta</taxon>
        <taxon>core chlorophytes</taxon>
        <taxon>Chlorophyceae</taxon>
        <taxon>CS clade</taxon>
        <taxon>Chlamydomonadales</taxon>
        <taxon>Chlamydomonadaceae</taxon>
        <taxon>Chlamydomonas</taxon>
    </lineage>
</organism>
<proteinExistence type="predicted"/>
<dbReference type="EMBL" id="JAEHOD010000012">
    <property type="protein sequence ID" value="KAG2450162.1"/>
    <property type="molecule type" value="Genomic_DNA"/>
</dbReference>
<dbReference type="Proteomes" id="UP000613740">
    <property type="component" value="Unassembled WGS sequence"/>
</dbReference>
<protein>
    <submittedName>
        <fullName evidence="1">Uncharacterized protein</fullName>
    </submittedName>
</protein>